<evidence type="ECO:0000256" key="4">
    <source>
        <dbReference type="SAM" id="MobiDB-lite"/>
    </source>
</evidence>
<proteinExistence type="inferred from homology"/>
<name>A0A0N4UXN7_ENTVE</name>
<feature type="compositionally biased region" description="Basic and acidic residues" evidence="4">
    <location>
        <begin position="531"/>
        <end position="541"/>
    </location>
</feature>
<gene>
    <name evidence="7" type="ORF">EVEC_LOCUS2016</name>
</gene>
<protein>
    <submittedName>
        <fullName evidence="9">Glycosyltransferase 25 family member</fullName>
    </submittedName>
</protein>
<dbReference type="STRING" id="51028.A0A0N4UXN7"/>
<reference evidence="9" key="1">
    <citation type="submission" date="2017-02" db="UniProtKB">
        <authorList>
            <consortium name="WormBaseParasite"/>
        </authorList>
    </citation>
    <scope>IDENTIFICATION</scope>
</reference>
<evidence type="ECO:0000259" key="6">
    <source>
        <dbReference type="Pfam" id="PF01755"/>
    </source>
</evidence>
<evidence type="ECO:0000313" key="8">
    <source>
        <dbReference type="Proteomes" id="UP000274131"/>
    </source>
</evidence>
<dbReference type="EMBL" id="UXUI01007304">
    <property type="protein sequence ID" value="VDD86873.1"/>
    <property type="molecule type" value="Genomic_DNA"/>
</dbReference>
<dbReference type="GO" id="GO:0050211">
    <property type="term" value="F:procollagen galactosyltransferase activity"/>
    <property type="evidence" value="ECO:0007669"/>
    <property type="project" value="TreeGrafter"/>
</dbReference>
<organism evidence="9">
    <name type="scientific">Enterobius vermicularis</name>
    <name type="common">Human pinworm</name>
    <dbReference type="NCBI Taxonomy" id="51028"/>
    <lineage>
        <taxon>Eukaryota</taxon>
        <taxon>Metazoa</taxon>
        <taxon>Ecdysozoa</taxon>
        <taxon>Nematoda</taxon>
        <taxon>Chromadorea</taxon>
        <taxon>Rhabditida</taxon>
        <taxon>Spirurina</taxon>
        <taxon>Oxyuridomorpha</taxon>
        <taxon>Oxyuroidea</taxon>
        <taxon>Oxyuridae</taxon>
        <taxon>Enterobius</taxon>
    </lineage>
</organism>
<sequence>MKANAIIAFFLISTTTADSKFFVNINPEEGAYQSAYSLVSLGLYLEEDAHILPYLFGYLENLDYPKDRTNLDFYVNNRVDATVQKVKWWLKEVDSLYHKTQLTLSPDNWREDAIRRARLSRSDYVLLLTADHFFTEPQLLQKLIDVKTLAISPVLDDPWISHSHLSPAQNPLQSSIPLFIYLSHSDASYITFSSENLSHYDQSEDPYDVFIVSLARIRASIVFFNQSYFGYNLNCNRCSPDLRRMRMNYLVADIINSFGLGAIPVSTVIKPWYPKPSLFGMDQIYVINLQRRPERKKKLEKVLKLMGFKYRIWAATDGERLYDEPLSKKIALLEKYEDPYYKRPMKTGEIGCFLSHYRIWKDVVKNEYNRVIVFEDDISFEMDSTSRLAELVEDVDASSFVWDFIYLGRKQMSKDGNSWVAGIRHLSTVGYSYWTIGYMLAQTGAQKLLKAKPLEKLIPVDEYIPIMFDRHPNATWKAAFANRNLLAFTVYPPLIRPEKYTNDEGYVSDTEDSSVVEHFDFSKLREEALETEGHSLGEKSESMLVSLEGYNPDKTEL</sequence>
<dbReference type="InterPro" id="IPR002654">
    <property type="entry name" value="Glyco_trans_25"/>
</dbReference>
<dbReference type="PANTHER" id="PTHR10730:SF53">
    <property type="entry name" value="GLYCOSYLTRANSFERASE 25 FAMILY MEMBER"/>
    <property type="match status" value="1"/>
</dbReference>
<evidence type="ECO:0000256" key="1">
    <source>
        <dbReference type="ARBA" id="ARBA00006721"/>
    </source>
</evidence>
<feature type="region of interest" description="Disordered" evidence="4">
    <location>
        <begin position="531"/>
        <end position="557"/>
    </location>
</feature>
<keyword evidence="3" id="KW-0808">Transferase</keyword>
<dbReference type="CDD" id="cd06532">
    <property type="entry name" value="Glyco_transf_25"/>
    <property type="match status" value="1"/>
</dbReference>
<dbReference type="WBParaSite" id="EVEC_0000230801-mRNA-1">
    <property type="protein sequence ID" value="EVEC_0000230801-mRNA-1"/>
    <property type="gene ID" value="EVEC_0000230801"/>
</dbReference>
<dbReference type="Pfam" id="PF01755">
    <property type="entry name" value="Glyco_transf_25"/>
    <property type="match status" value="1"/>
</dbReference>
<evidence type="ECO:0000256" key="3">
    <source>
        <dbReference type="ARBA" id="ARBA00022679"/>
    </source>
</evidence>
<feature type="signal peptide" evidence="5">
    <location>
        <begin position="1"/>
        <end position="19"/>
    </location>
</feature>
<reference evidence="7 8" key="2">
    <citation type="submission" date="2018-10" db="EMBL/GenBank/DDBJ databases">
        <authorList>
            <consortium name="Pathogen Informatics"/>
        </authorList>
    </citation>
    <scope>NUCLEOTIDE SEQUENCE [LARGE SCALE GENOMIC DNA]</scope>
</reference>
<evidence type="ECO:0000313" key="7">
    <source>
        <dbReference type="EMBL" id="VDD86873.1"/>
    </source>
</evidence>
<comment type="similarity">
    <text evidence="1">Belongs to the glycosyltransferase 25 family.</text>
</comment>
<accession>A0A0N4UXN7</accession>
<dbReference type="OrthoDB" id="47375at2759"/>
<keyword evidence="2" id="KW-0328">Glycosyltransferase</keyword>
<evidence type="ECO:0000256" key="2">
    <source>
        <dbReference type="ARBA" id="ARBA00022676"/>
    </source>
</evidence>
<dbReference type="Proteomes" id="UP000274131">
    <property type="component" value="Unassembled WGS sequence"/>
</dbReference>
<evidence type="ECO:0000256" key="5">
    <source>
        <dbReference type="SAM" id="SignalP"/>
    </source>
</evidence>
<feature type="chain" id="PRO_5043122530" evidence="5">
    <location>
        <begin position="20"/>
        <end position="557"/>
    </location>
</feature>
<dbReference type="AlphaFoldDB" id="A0A0N4UXN7"/>
<dbReference type="InterPro" id="IPR050757">
    <property type="entry name" value="Collagen_mod_GT25"/>
</dbReference>
<keyword evidence="5" id="KW-0732">Signal</keyword>
<dbReference type="PANTHER" id="PTHR10730">
    <property type="entry name" value="PROCOLLAGEN-LYSINE,2-OXOGLUTARATE 5-DIOXYGENASE/GLYCOSYLTRANSFERASE 25 FAMILY MEMBER"/>
    <property type="match status" value="1"/>
</dbReference>
<keyword evidence="8" id="KW-1185">Reference proteome</keyword>
<feature type="domain" description="Glycosyl transferase family 25" evidence="6">
    <location>
        <begin position="281"/>
        <end position="463"/>
    </location>
</feature>
<evidence type="ECO:0000313" key="9">
    <source>
        <dbReference type="WBParaSite" id="EVEC_0000230801-mRNA-1"/>
    </source>
</evidence>